<organism evidence="3">
    <name type="scientific">Menopon gallinae</name>
    <name type="common">poultry shaft louse</name>
    <dbReference type="NCBI Taxonomy" id="328185"/>
    <lineage>
        <taxon>Eukaryota</taxon>
        <taxon>Metazoa</taxon>
        <taxon>Ecdysozoa</taxon>
        <taxon>Arthropoda</taxon>
        <taxon>Hexapoda</taxon>
        <taxon>Insecta</taxon>
        <taxon>Pterygota</taxon>
        <taxon>Neoptera</taxon>
        <taxon>Paraneoptera</taxon>
        <taxon>Psocodea</taxon>
        <taxon>Troctomorpha</taxon>
        <taxon>Phthiraptera</taxon>
        <taxon>Amblycera</taxon>
        <taxon>Menoponidae</taxon>
        <taxon>Menopon</taxon>
    </lineage>
</organism>
<feature type="compositionally biased region" description="Basic residues" evidence="1">
    <location>
        <begin position="253"/>
        <end position="265"/>
    </location>
</feature>
<dbReference type="PANTHER" id="PTHR21879">
    <property type="entry name" value="FI03362P-RELATED-RELATED"/>
    <property type="match status" value="1"/>
</dbReference>
<feature type="region of interest" description="Disordered" evidence="1">
    <location>
        <begin position="480"/>
        <end position="543"/>
    </location>
</feature>
<accession>A0AAW2HDH8</accession>
<feature type="compositionally biased region" description="Polar residues" evidence="1">
    <location>
        <begin position="505"/>
        <end position="521"/>
    </location>
</feature>
<keyword evidence="2" id="KW-0732">Signal</keyword>
<evidence type="ECO:0000256" key="2">
    <source>
        <dbReference type="SAM" id="SignalP"/>
    </source>
</evidence>
<protein>
    <submittedName>
        <fullName evidence="3">Uncharacterized protein</fullName>
    </submittedName>
</protein>
<feature type="signal peptide" evidence="2">
    <location>
        <begin position="1"/>
        <end position="23"/>
    </location>
</feature>
<sequence length="543" mass="61416">MTRLWNNIEENLLVLTLLTLVKASWTSDGHQLETSRKLGFSLGALHTNSLGDGSALEIVVETTANASTLQHYLSSWSGSVSADKQSEENTTYYGEGLPDVLFHSSVNNNSLILTDMTRCLQDFQLLTCMKFLLVNRLDDLLEYLRDNNLTKTDFSYAHGIVSFESAPGVNHYDYRSMNGGVLGLDEDITYKMMELFRDRSLQLNLFPGLGLDVAPVPGKSAEDFIGFRAKPFFSWDFWRSDETGSDENEGRKAKNGNQKKRKKGGFKMPSMMVMPQLIMWGTMPFVLANLQAMVMNAFMLNMMALNSAIFMTIRNLVFGPKGGPKIKYVNYGYKKKKSSVPTIIIHSPAAFVKQPFHKFRPHKRPHHHGPPPHHHQNHFLPPENVIVAEEVPTSYSDVHKFNDHKVHYHEGEDAYDDYHTEFGESEHVPVPVNPVRVSPEGQFHGKNRVRISVKEGGIGMRELLHRVRAAEIAAEGLPGVREPPRYSEPFDESASVLRDEPPWTASHQPTSHSFGETANDYNENEFRPMLTYPEKSVRHRNSG</sequence>
<reference evidence="3" key="1">
    <citation type="journal article" date="2024" name="Gigascience">
        <title>Chromosome-level genome of the poultry shaft louse Menopon gallinae provides insight into the host-switching and adaptive evolution of parasitic lice.</title>
        <authorList>
            <person name="Xu Y."/>
            <person name="Ma L."/>
            <person name="Liu S."/>
            <person name="Liang Y."/>
            <person name="Liu Q."/>
            <person name="He Z."/>
            <person name="Tian L."/>
            <person name="Duan Y."/>
            <person name="Cai W."/>
            <person name="Li H."/>
            <person name="Song F."/>
        </authorList>
    </citation>
    <scope>NUCLEOTIDE SEQUENCE</scope>
    <source>
        <strain evidence="3">Cailab_2023a</strain>
    </source>
</reference>
<dbReference type="GO" id="GO:0016020">
    <property type="term" value="C:membrane"/>
    <property type="evidence" value="ECO:0007669"/>
    <property type="project" value="TreeGrafter"/>
</dbReference>
<feature type="region of interest" description="Disordered" evidence="1">
    <location>
        <begin position="242"/>
        <end position="265"/>
    </location>
</feature>
<evidence type="ECO:0000256" key="1">
    <source>
        <dbReference type="SAM" id="MobiDB-lite"/>
    </source>
</evidence>
<dbReference type="AlphaFoldDB" id="A0AAW2HDH8"/>
<proteinExistence type="predicted"/>
<feature type="chain" id="PRO_5043777701" evidence="2">
    <location>
        <begin position="24"/>
        <end position="543"/>
    </location>
</feature>
<dbReference type="EMBL" id="JARGDH010000005">
    <property type="protein sequence ID" value="KAL0267626.1"/>
    <property type="molecule type" value="Genomic_DNA"/>
</dbReference>
<dbReference type="InterPro" id="IPR012464">
    <property type="entry name" value="DUF1676"/>
</dbReference>
<evidence type="ECO:0000313" key="3">
    <source>
        <dbReference type="EMBL" id="KAL0267626.1"/>
    </source>
</evidence>
<comment type="caution">
    <text evidence="3">The sequence shown here is derived from an EMBL/GenBank/DDBJ whole genome shotgun (WGS) entry which is preliminary data.</text>
</comment>
<gene>
    <name evidence="3" type="ORF">PYX00_009840</name>
</gene>
<name>A0AAW2HDH8_9NEOP</name>
<feature type="compositionally biased region" description="Basic and acidic residues" evidence="1">
    <location>
        <begin position="242"/>
        <end position="252"/>
    </location>
</feature>